<reference evidence="5 6" key="1">
    <citation type="submission" date="2016-04" db="EMBL/GenBank/DDBJ databases">
        <title>Draft genome sequence of Janthinobacterium psychrotolerans sp. nov., isolated from freshwater sediments in Denmark.</title>
        <authorList>
            <person name="Gong X."/>
            <person name="Skrivergaard S."/>
            <person name="Korsgaard B.S."/>
            <person name="Schreiber L."/>
            <person name="Marshall I.P."/>
            <person name="Finster K."/>
            <person name="Schramm A."/>
        </authorList>
    </citation>
    <scope>NUCLEOTIDE SEQUENCE [LARGE SCALE GENOMIC DNA]</scope>
    <source>
        <strain evidence="5 6">S3-2</strain>
    </source>
</reference>
<sequence length="155" mass="16598">MQSVTPFSSLHHEHELMTSLLALMKQEQLHLVAADIDAISDITVRKTALIGQLSQLAQQRHQALAAAGFAAGEDGMDGWLAAAGNTEAAPLWTALLGTTRQAKEQNRLNSLLVNKHLLHTQGALVAMRPAAQSGNFYGPSGQTTTNTTHRRVVIG</sequence>
<keyword evidence="6" id="KW-1185">Reference proteome</keyword>
<proteinExistence type="inferred from homology"/>
<evidence type="ECO:0000256" key="4">
    <source>
        <dbReference type="SAM" id="MobiDB-lite"/>
    </source>
</evidence>
<evidence type="ECO:0000313" key="5">
    <source>
        <dbReference type="EMBL" id="OBV40548.1"/>
    </source>
</evidence>
<dbReference type="GO" id="GO:0044780">
    <property type="term" value="P:bacterial-type flagellum assembly"/>
    <property type="evidence" value="ECO:0007669"/>
    <property type="project" value="InterPro"/>
</dbReference>
<dbReference type="Gene3D" id="1.20.58.300">
    <property type="entry name" value="FlgN-like"/>
    <property type="match status" value="1"/>
</dbReference>
<keyword evidence="3" id="KW-1005">Bacterial flagellum biogenesis</keyword>
<protein>
    <submittedName>
        <fullName evidence="5">Flagella synthesis protein FlgN</fullName>
    </submittedName>
</protein>
<comment type="caution">
    <text evidence="5">The sequence shown here is derived from an EMBL/GenBank/DDBJ whole genome shotgun (WGS) entry which is preliminary data.</text>
</comment>
<evidence type="ECO:0000256" key="3">
    <source>
        <dbReference type="ARBA" id="ARBA00022795"/>
    </source>
</evidence>
<dbReference type="OrthoDB" id="8561298at2"/>
<dbReference type="EMBL" id="LOCQ01000046">
    <property type="protein sequence ID" value="OBV40548.1"/>
    <property type="molecule type" value="Genomic_DNA"/>
</dbReference>
<evidence type="ECO:0000313" key="6">
    <source>
        <dbReference type="Proteomes" id="UP000092713"/>
    </source>
</evidence>
<evidence type="ECO:0000256" key="2">
    <source>
        <dbReference type="ARBA" id="ARBA00007703"/>
    </source>
</evidence>
<dbReference type="RefSeq" id="WP_065306829.1">
    <property type="nucleotide sequence ID" value="NZ_LOCQ01000046.1"/>
</dbReference>
<dbReference type="Proteomes" id="UP000092713">
    <property type="component" value="Unassembled WGS sequence"/>
</dbReference>
<feature type="compositionally biased region" description="Polar residues" evidence="4">
    <location>
        <begin position="135"/>
        <end position="147"/>
    </location>
</feature>
<dbReference type="SUPFAM" id="SSF140566">
    <property type="entry name" value="FlgN-like"/>
    <property type="match status" value="1"/>
</dbReference>
<feature type="region of interest" description="Disordered" evidence="4">
    <location>
        <begin position="135"/>
        <end position="155"/>
    </location>
</feature>
<dbReference type="InterPro" id="IPR007809">
    <property type="entry name" value="FlgN-like"/>
</dbReference>
<evidence type="ECO:0000256" key="1">
    <source>
        <dbReference type="ARBA" id="ARBA00002397"/>
    </source>
</evidence>
<accession>A0A1A7C8A9</accession>
<keyword evidence="5" id="KW-0969">Cilium</keyword>
<dbReference type="STRING" id="1747903.ASR47_101748"/>
<dbReference type="PATRIC" id="fig|1747903.4.peg.4188"/>
<dbReference type="Pfam" id="PF05130">
    <property type="entry name" value="FlgN"/>
    <property type="match status" value="1"/>
</dbReference>
<name>A0A1A7C8A9_9BURK</name>
<organism evidence="5 6">
    <name type="scientific">Janthinobacterium psychrotolerans</name>
    <dbReference type="NCBI Taxonomy" id="1747903"/>
    <lineage>
        <taxon>Bacteria</taxon>
        <taxon>Pseudomonadati</taxon>
        <taxon>Pseudomonadota</taxon>
        <taxon>Betaproteobacteria</taxon>
        <taxon>Burkholderiales</taxon>
        <taxon>Oxalobacteraceae</taxon>
        <taxon>Janthinobacterium</taxon>
    </lineage>
</organism>
<comment type="similarity">
    <text evidence="2">Belongs to the FlgN family.</text>
</comment>
<keyword evidence="5" id="KW-0966">Cell projection</keyword>
<comment type="function">
    <text evidence="1">Required for the efficient initiation of filament assembly.</text>
</comment>
<keyword evidence="5" id="KW-0282">Flagellum</keyword>
<dbReference type="InterPro" id="IPR036679">
    <property type="entry name" value="FlgN-like_sf"/>
</dbReference>
<gene>
    <name evidence="5" type="ORF">ASR47_101748</name>
</gene>
<dbReference type="AlphaFoldDB" id="A0A1A7C8A9"/>